<evidence type="ECO:0000256" key="2">
    <source>
        <dbReference type="SAM" id="MobiDB-lite"/>
    </source>
</evidence>
<feature type="compositionally biased region" description="Polar residues" evidence="2">
    <location>
        <begin position="111"/>
        <end position="121"/>
    </location>
</feature>
<feature type="region of interest" description="Disordered" evidence="2">
    <location>
        <begin position="261"/>
        <end position="281"/>
    </location>
</feature>
<dbReference type="SMART" id="SM00993">
    <property type="entry name" value="YL1_C"/>
    <property type="match status" value="1"/>
</dbReference>
<feature type="compositionally biased region" description="Basic and acidic residues" evidence="2">
    <location>
        <begin position="175"/>
        <end position="186"/>
    </location>
</feature>
<dbReference type="EMBL" id="JACGCI010000051">
    <property type="protein sequence ID" value="KAF6751295.1"/>
    <property type="molecule type" value="Genomic_DNA"/>
</dbReference>
<feature type="compositionally biased region" description="Pro residues" evidence="2">
    <location>
        <begin position="261"/>
        <end position="270"/>
    </location>
</feature>
<feature type="compositionally biased region" description="Low complexity" evidence="2">
    <location>
        <begin position="320"/>
        <end position="333"/>
    </location>
</feature>
<keyword evidence="5" id="KW-1185">Reference proteome</keyword>
<dbReference type="Pfam" id="PF05764">
    <property type="entry name" value="YL1"/>
    <property type="match status" value="1"/>
</dbReference>
<dbReference type="Pfam" id="PF08265">
    <property type="entry name" value="YL1_C"/>
    <property type="match status" value="1"/>
</dbReference>
<dbReference type="InterPro" id="IPR013272">
    <property type="entry name" value="Vps72/YL1_C"/>
</dbReference>
<gene>
    <name evidence="4" type="ORF">DFP72DRAFT_816758</name>
</gene>
<feature type="compositionally biased region" description="Gly residues" evidence="2">
    <location>
        <begin position="472"/>
        <end position="482"/>
    </location>
</feature>
<evidence type="ECO:0000259" key="3">
    <source>
        <dbReference type="SMART" id="SM00993"/>
    </source>
</evidence>
<dbReference type="InterPro" id="IPR046757">
    <property type="entry name" value="YL1_N"/>
</dbReference>
<protein>
    <submittedName>
        <fullName evidence="4">YL1 nuclear protein-domain-containing protein</fullName>
    </submittedName>
</protein>
<feature type="region of interest" description="Disordered" evidence="2">
    <location>
        <begin position="298"/>
        <end position="347"/>
    </location>
</feature>
<accession>A0A8H6M1T9</accession>
<dbReference type="Proteomes" id="UP000521943">
    <property type="component" value="Unassembled WGS sequence"/>
</dbReference>
<feature type="compositionally biased region" description="Acidic residues" evidence="2">
    <location>
        <begin position="461"/>
        <end position="471"/>
    </location>
</feature>
<feature type="domain" description="Vps72/YL1 C-terminal" evidence="3">
    <location>
        <begin position="404"/>
        <end position="433"/>
    </location>
</feature>
<dbReference type="GO" id="GO:0005634">
    <property type="term" value="C:nucleus"/>
    <property type="evidence" value="ECO:0007669"/>
    <property type="project" value="TreeGrafter"/>
</dbReference>
<reference evidence="4 5" key="1">
    <citation type="submission" date="2020-07" db="EMBL/GenBank/DDBJ databases">
        <title>Comparative genomics of pyrophilous fungi reveals a link between fire events and developmental genes.</title>
        <authorList>
            <consortium name="DOE Joint Genome Institute"/>
            <person name="Steindorff A.S."/>
            <person name="Carver A."/>
            <person name="Calhoun S."/>
            <person name="Stillman K."/>
            <person name="Liu H."/>
            <person name="Lipzen A."/>
            <person name="Pangilinan J."/>
            <person name="Labutti K."/>
            <person name="Bruns T.D."/>
            <person name="Grigoriev I.V."/>
        </authorList>
    </citation>
    <scope>NUCLEOTIDE SEQUENCE [LARGE SCALE GENOMIC DNA]</scope>
    <source>
        <strain evidence="4 5">CBS 144469</strain>
    </source>
</reference>
<feature type="compositionally biased region" description="Acidic residues" evidence="2">
    <location>
        <begin position="53"/>
        <end position="77"/>
    </location>
</feature>
<organism evidence="4 5">
    <name type="scientific">Ephemerocybe angulata</name>
    <dbReference type="NCBI Taxonomy" id="980116"/>
    <lineage>
        <taxon>Eukaryota</taxon>
        <taxon>Fungi</taxon>
        <taxon>Dikarya</taxon>
        <taxon>Basidiomycota</taxon>
        <taxon>Agaricomycotina</taxon>
        <taxon>Agaricomycetes</taxon>
        <taxon>Agaricomycetidae</taxon>
        <taxon>Agaricales</taxon>
        <taxon>Agaricineae</taxon>
        <taxon>Psathyrellaceae</taxon>
        <taxon>Ephemerocybe</taxon>
    </lineage>
</organism>
<feature type="compositionally biased region" description="Basic and acidic residues" evidence="2">
    <location>
        <begin position="78"/>
        <end position="100"/>
    </location>
</feature>
<dbReference type="OrthoDB" id="78296at2759"/>
<sequence length="564" mass="61356">MSDQPDEPIEFLVSRRSKRSTAGNRMQAALAEMAAEVAIKDVEDDVDFVIEKDEQDVFESDFESTDEEEAAQEEAEAAGERQVNEEERRERSAARSKLEKATAAAHARNKVTFNPDSQAFHTTPKPKPKPRVYDLTEDQPEASTSEIALPGDIISPNRRKRKSLRAQTMQNTTETVKRLKDLERGKASVPRKSKSSAKTFTQAQLLARALDAEEGNIIEHRDYLKNEEAKRKAARVVRPSVTGPMLRWVSKLVDEKVPVEMPPPPPPPPETRFQSPATYGGQSGYGMQYTFTTSTLASTSTSGQAQPPSVFGNIVPQSMTHSSSPPAPGASAHTPPPPAPPPEPEEKLEKVGRNFLIHALSKKKSAKKPTWTQSMEALFGTEVKWDEIKVYSHSKNRPYGRPETTCPFTGKVAPYLDPKSGLPFADAASFQKARRALGHEYMWETGLRRYVWRDEEALGEDKEDEDEDEGGGVDVQGAGMGGAEEVQGTVMGEAEDGRGEGTGEVEVVGETGLEGLAFKLGTLGSEDGLGGVEGGYGTMGYSGEAWEWAGGAGGLSAEDAMVVD</sequence>
<dbReference type="PANTHER" id="PTHR13275:SF4">
    <property type="entry name" value="VACUOLAR PROTEIN SORTING-ASSOCIATED PROTEIN 72 HOMOLOG"/>
    <property type="match status" value="1"/>
</dbReference>
<comment type="caution">
    <text evidence="4">The sequence shown here is derived from an EMBL/GenBank/DDBJ whole genome shotgun (WGS) entry which is preliminary data.</text>
</comment>
<feature type="region of interest" description="Disordered" evidence="2">
    <location>
        <begin position="458"/>
        <end position="485"/>
    </location>
</feature>
<evidence type="ECO:0000313" key="4">
    <source>
        <dbReference type="EMBL" id="KAF6751295.1"/>
    </source>
</evidence>
<dbReference type="PANTHER" id="PTHR13275">
    <property type="entry name" value="YL-1 PROTEIN TRANSCRIPTION FACTOR-LIKE 1"/>
    <property type="match status" value="1"/>
</dbReference>
<feature type="region of interest" description="Disordered" evidence="2">
    <location>
        <begin position="1"/>
        <end position="24"/>
    </location>
</feature>
<name>A0A8H6M1T9_9AGAR</name>
<comment type="similarity">
    <text evidence="1">Belongs to the VPS72/YL1 family.</text>
</comment>
<proteinExistence type="inferred from homology"/>
<evidence type="ECO:0000256" key="1">
    <source>
        <dbReference type="ARBA" id="ARBA00006832"/>
    </source>
</evidence>
<feature type="compositionally biased region" description="Polar residues" evidence="2">
    <location>
        <begin position="165"/>
        <end position="174"/>
    </location>
</feature>
<feature type="region of interest" description="Disordered" evidence="2">
    <location>
        <begin position="53"/>
        <end position="200"/>
    </location>
</feature>
<dbReference type="AlphaFoldDB" id="A0A8H6M1T9"/>
<evidence type="ECO:0000313" key="5">
    <source>
        <dbReference type="Proteomes" id="UP000521943"/>
    </source>
</evidence>